<evidence type="ECO:0000256" key="6">
    <source>
        <dbReference type="ARBA" id="ARBA00022840"/>
    </source>
</evidence>
<dbReference type="SUPFAM" id="SSF53623">
    <property type="entry name" value="MurD-like peptide ligases, catalytic domain"/>
    <property type="match status" value="1"/>
</dbReference>
<dbReference type="Gene3D" id="3.40.50.720">
    <property type="entry name" value="NAD(P)-binding Rossmann-like Domain"/>
    <property type="match status" value="1"/>
</dbReference>
<dbReference type="GO" id="GO:0071555">
    <property type="term" value="P:cell wall organization"/>
    <property type="evidence" value="ECO:0007669"/>
    <property type="project" value="UniProtKB-KW"/>
</dbReference>
<dbReference type="AlphaFoldDB" id="A0A1X1YJU6"/>
<comment type="subcellular location">
    <subcellularLocation>
        <location evidence="1 7">Cytoplasm</location>
    </subcellularLocation>
</comment>
<gene>
    <name evidence="7 9" type="primary">murD</name>
    <name evidence="9" type="ORF">AWC14_19025</name>
</gene>
<evidence type="ECO:0000256" key="4">
    <source>
        <dbReference type="ARBA" id="ARBA00022598"/>
    </source>
</evidence>
<keyword evidence="7" id="KW-0573">Peptidoglycan synthesis</keyword>
<dbReference type="Gene3D" id="3.90.190.20">
    <property type="entry name" value="Mur ligase, C-terminal domain"/>
    <property type="match status" value="1"/>
</dbReference>
<keyword evidence="5 7" id="KW-0547">Nucleotide-binding</keyword>
<protein>
    <recommendedName>
        <fullName evidence="7">UDP-N-acetylmuramoylalanine--D-glutamate ligase</fullName>
        <ecNumber evidence="7">6.3.2.9</ecNumber>
    </recommendedName>
    <alternativeName>
        <fullName evidence="7">D-glutamic acid-adding enzyme</fullName>
    </alternativeName>
    <alternativeName>
        <fullName evidence="7">UDP-N-acetylmuramoyl-L-alanyl-D-glutamate synthetase</fullName>
    </alternativeName>
</protein>
<comment type="caution">
    <text evidence="9">The sequence shown here is derived from an EMBL/GenBank/DDBJ whole genome shotgun (WGS) entry which is preliminary data.</text>
</comment>
<dbReference type="GO" id="GO:0008764">
    <property type="term" value="F:UDP-N-acetylmuramoylalanine-D-glutamate ligase activity"/>
    <property type="evidence" value="ECO:0007669"/>
    <property type="project" value="UniProtKB-UniRule"/>
</dbReference>
<feature type="domain" description="Mur ligase central" evidence="8">
    <location>
        <begin position="106"/>
        <end position="222"/>
    </location>
</feature>
<comment type="pathway">
    <text evidence="2 7">Cell wall biogenesis; peptidoglycan biosynthesis.</text>
</comment>
<dbReference type="EMBL" id="LQPE01000008">
    <property type="protein sequence ID" value="ORW11387.1"/>
    <property type="molecule type" value="Genomic_DNA"/>
</dbReference>
<sequence length="475" mass="48339">MELSGTQVLVTGGGITGQSVLAALAQLGATATLCDDDPAVATLDTSTAAEHITDYALVITSPGFRPTAPVLAAAAAAGVPIWGDVELAWRLDASGHYGPPRRWLAVTGTNGKTTTTSMLHAMLTAAGLDARLCGNIGNPVLDVLREPSKSSALLAVELSSFQLHWAPSLRPEAGVVLNIAEDHLDWHGSMADYAAAKARVLHGRVAVVGLDDARAAALLDTAPAPVRVGFRLGEPAAGELGVRDGQLVDRAFANDVALAAVSSIPVPGPVGVLDALGAAALARSVGVGPDAIGRALANFRVGRHRAELVAVVDGISYVDDSKATNPHAAEASVLAYPRVVWIAGGLLKGASVDEAVVRIASRLVGAVLIGRDRGKVAEALSRHAPDVPVVELVTGEDADMHATAESRVTPVTRVVALPGEPSGSRVMAAAVAAARDLAAPGDTVLLAPAGASFDQFSGYADRGDAFAAAVRATPR</sequence>
<keyword evidence="3 7" id="KW-0963">Cytoplasm</keyword>
<dbReference type="GO" id="GO:0051301">
    <property type="term" value="P:cell division"/>
    <property type="evidence" value="ECO:0007669"/>
    <property type="project" value="UniProtKB-KW"/>
</dbReference>
<dbReference type="InterPro" id="IPR036565">
    <property type="entry name" value="Mur-like_cat_sf"/>
</dbReference>
<keyword evidence="4 7" id="KW-0436">Ligase</keyword>
<dbReference type="STRING" id="487514.A5707_12420"/>
<evidence type="ECO:0000313" key="9">
    <source>
        <dbReference type="EMBL" id="ORW11387.1"/>
    </source>
</evidence>
<evidence type="ECO:0000256" key="2">
    <source>
        <dbReference type="ARBA" id="ARBA00004752"/>
    </source>
</evidence>
<accession>A0A1X1YJU6</accession>
<keyword evidence="6 7" id="KW-0067">ATP-binding</keyword>
<organism evidence="9 10">
    <name type="scientific">Mycobacterium kyorinense</name>
    <dbReference type="NCBI Taxonomy" id="487514"/>
    <lineage>
        <taxon>Bacteria</taxon>
        <taxon>Bacillati</taxon>
        <taxon>Actinomycetota</taxon>
        <taxon>Actinomycetes</taxon>
        <taxon>Mycobacteriales</taxon>
        <taxon>Mycobacteriaceae</taxon>
        <taxon>Mycobacterium</taxon>
    </lineage>
</organism>
<dbReference type="InterPro" id="IPR013221">
    <property type="entry name" value="Mur_ligase_cen"/>
</dbReference>
<evidence type="ECO:0000256" key="5">
    <source>
        <dbReference type="ARBA" id="ARBA00022741"/>
    </source>
</evidence>
<keyword evidence="7" id="KW-0132">Cell division</keyword>
<dbReference type="InterPro" id="IPR036615">
    <property type="entry name" value="Mur_ligase_C_dom_sf"/>
</dbReference>
<dbReference type="PANTHER" id="PTHR43692">
    <property type="entry name" value="UDP-N-ACETYLMURAMOYLALANINE--D-GLUTAMATE LIGASE"/>
    <property type="match status" value="1"/>
</dbReference>
<feature type="binding site" evidence="7">
    <location>
        <begin position="108"/>
        <end position="114"/>
    </location>
    <ligand>
        <name>ATP</name>
        <dbReference type="ChEBI" id="CHEBI:30616"/>
    </ligand>
</feature>
<dbReference type="SUPFAM" id="SSF51984">
    <property type="entry name" value="MurCD N-terminal domain"/>
    <property type="match status" value="1"/>
</dbReference>
<keyword evidence="7" id="KW-0133">Cell shape</keyword>
<evidence type="ECO:0000256" key="1">
    <source>
        <dbReference type="ARBA" id="ARBA00004496"/>
    </source>
</evidence>
<dbReference type="GO" id="GO:0005737">
    <property type="term" value="C:cytoplasm"/>
    <property type="evidence" value="ECO:0007669"/>
    <property type="project" value="UniProtKB-SubCell"/>
</dbReference>
<keyword evidence="7" id="KW-0961">Cell wall biogenesis/degradation</keyword>
<keyword evidence="7" id="KW-0131">Cell cycle</keyword>
<dbReference type="UniPathway" id="UPA00219"/>
<name>A0A1X1YJU6_9MYCO</name>
<keyword evidence="10" id="KW-1185">Reference proteome</keyword>
<dbReference type="EC" id="6.3.2.9" evidence="7"/>
<dbReference type="NCBIfam" id="TIGR01087">
    <property type="entry name" value="murD"/>
    <property type="match status" value="1"/>
</dbReference>
<dbReference type="HAMAP" id="MF_00639">
    <property type="entry name" value="MurD"/>
    <property type="match status" value="1"/>
</dbReference>
<dbReference type="Pfam" id="PF08245">
    <property type="entry name" value="Mur_ligase_M"/>
    <property type="match status" value="1"/>
</dbReference>
<dbReference type="Gene3D" id="3.40.1190.10">
    <property type="entry name" value="Mur-like, catalytic domain"/>
    <property type="match status" value="1"/>
</dbReference>
<dbReference type="OrthoDB" id="9809796at2"/>
<dbReference type="GO" id="GO:0008360">
    <property type="term" value="P:regulation of cell shape"/>
    <property type="evidence" value="ECO:0007669"/>
    <property type="project" value="UniProtKB-KW"/>
</dbReference>
<evidence type="ECO:0000259" key="8">
    <source>
        <dbReference type="Pfam" id="PF08245"/>
    </source>
</evidence>
<dbReference type="RefSeq" id="WP_045385595.1">
    <property type="nucleotide sequence ID" value="NZ_BBKA01000197.1"/>
</dbReference>
<dbReference type="GO" id="GO:0005524">
    <property type="term" value="F:ATP binding"/>
    <property type="evidence" value="ECO:0007669"/>
    <property type="project" value="UniProtKB-UniRule"/>
</dbReference>
<dbReference type="Proteomes" id="UP000193487">
    <property type="component" value="Unassembled WGS sequence"/>
</dbReference>
<comment type="function">
    <text evidence="7">Cell wall formation. Catalyzes the addition of glutamate to the nucleotide precursor UDP-N-acetylmuramoyl-L-alanine (UMA).</text>
</comment>
<evidence type="ECO:0000256" key="7">
    <source>
        <dbReference type="HAMAP-Rule" id="MF_00639"/>
    </source>
</evidence>
<evidence type="ECO:0000256" key="3">
    <source>
        <dbReference type="ARBA" id="ARBA00022490"/>
    </source>
</evidence>
<comment type="catalytic activity">
    <reaction evidence="7">
        <text>UDP-N-acetyl-alpha-D-muramoyl-L-alanine + D-glutamate + ATP = UDP-N-acetyl-alpha-D-muramoyl-L-alanyl-D-glutamate + ADP + phosphate + H(+)</text>
        <dbReference type="Rhea" id="RHEA:16429"/>
        <dbReference type="ChEBI" id="CHEBI:15378"/>
        <dbReference type="ChEBI" id="CHEBI:29986"/>
        <dbReference type="ChEBI" id="CHEBI:30616"/>
        <dbReference type="ChEBI" id="CHEBI:43474"/>
        <dbReference type="ChEBI" id="CHEBI:83898"/>
        <dbReference type="ChEBI" id="CHEBI:83900"/>
        <dbReference type="ChEBI" id="CHEBI:456216"/>
        <dbReference type="EC" id="6.3.2.9"/>
    </reaction>
</comment>
<dbReference type="PANTHER" id="PTHR43692:SF1">
    <property type="entry name" value="UDP-N-ACETYLMURAMOYLALANINE--D-GLUTAMATE LIGASE"/>
    <property type="match status" value="1"/>
</dbReference>
<proteinExistence type="inferred from homology"/>
<evidence type="ECO:0000313" key="10">
    <source>
        <dbReference type="Proteomes" id="UP000193487"/>
    </source>
</evidence>
<comment type="similarity">
    <text evidence="7">Belongs to the MurCDEF family.</text>
</comment>
<dbReference type="GO" id="GO:0009252">
    <property type="term" value="P:peptidoglycan biosynthetic process"/>
    <property type="evidence" value="ECO:0007669"/>
    <property type="project" value="UniProtKB-UniRule"/>
</dbReference>
<reference evidence="9 10" key="1">
    <citation type="submission" date="2016-01" db="EMBL/GenBank/DDBJ databases">
        <title>The new phylogeny of the genus Mycobacterium.</title>
        <authorList>
            <person name="Tarcisio F."/>
            <person name="Conor M."/>
            <person name="Antonella G."/>
            <person name="Elisabetta G."/>
            <person name="Giulia F.S."/>
            <person name="Sara T."/>
            <person name="Anna F."/>
            <person name="Clotilde B."/>
            <person name="Roberto B."/>
            <person name="Veronica D.S."/>
            <person name="Fabio R."/>
            <person name="Monica P."/>
            <person name="Olivier J."/>
            <person name="Enrico T."/>
            <person name="Nicola S."/>
        </authorList>
    </citation>
    <scope>NUCLEOTIDE SEQUENCE [LARGE SCALE GENOMIC DNA]</scope>
    <source>
        <strain evidence="9 10">DSM 45166</strain>
    </source>
</reference>
<dbReference type="InterPro" id="IPR005762">
    <property type="entry name" value="MurD"/>
</dbReference>
<dbReference type="SUPFAM" id="SSF53244">
    <property type="entry name" value="MurD-like peptide ligases, peptide-binding domain"/>
    <property type="match status" value="1"/>
</dbReference>